<dbReference type="CDD" id="cd04606">
    <property type="entry name" value="CBS_pair_Mg_transporter"/>
    <property type="match status" value="1"/>
</dbReference>
<dbReference type="GO" id="GO:0046872">
    <property type="term" value="F:metal ion binding"/>
    <property type="evidence" value="ECO:0007669"/>
    <property type="project" value="UniProtKB-KW"/>
</dbReference>
<dbReference type="SUPFAM" id="SSF158791">
    <property type="entry name" value="MgtE N-terminal domain-like"/>
    <property type="match status" value="1"/>
</dbReference>
<feature type="domain" description="CBS" evidence="10">
    <location>
        <begin position="187"/>
        <end position="245"/>
    </location>
</feature>
<evidence type="ECO:0000256" key="3">
    <source>
        <dbReference type="ARBA" id="ARBA00022448"/>
    </source>
</evidence>
<keyword evidence="6 9" id="KW-1133">Transmembrane helix</keyword>
<organism evidence="11 12">
    <name type="scientific">Candidatus Scalindua brodae</name>
    <dbReference type="NCBI Taxonomy" id="237368"/>
    <lineage>
        <taxon>Bacteria</taxon>
        <taxon>Pseudomonadati</taxon>
        <taxon>Planctomycetota</taxon>
        <taxon>Candidatus Brocadiia</taxon>
        <taxon>Candidatus Brocadiales</taxon>
        <taxon>Candidatus Scalinduaceae</taxon>
        <taxon>Candidatus Scalindua</taxon>
    </lineage>
</organism>
<dbReference type="PATRIC" id="fig|237368.3.peg.1787"/>
<dbReference type="SMART" id="SM00924">
    <property type="entry name" value="MgtE_N"/>
    <property type="match status" value="1"/>
</dbReference>
<dbReference type="InterPro" id="IPR000644">
    <property type="entry name" value="CBS_dom"/>
</dbReference>
<dbReference type="Pfam" id="PF01769">
    <property type="entry name" value="MgtE"/>
    <property type="match status" value="1"/>
</dbReference>
<dbReference type="Pfam" id="PF03448">
    <property type="entry name" value="MgtE_N"/>
    <property type="match status" value="1"/>
</dbReference>
<feature type="domain" description="CBS" evidence="10">
    <location>
        <begin position="124"/>
        <end position="185"/>
    </location>
</feature>
<evidence type="ECO:0000256" key="9">
    <source>
        <dbReference type="RuleBase" id="RU362011"/>
    </source>
</evidence>
<dbReference type="PROSITE" id="PS51371">
    <property type="entry name" value="CBS"/>
    <property type="match status" value="2"/>
</dbReference>
<comment type="subcellular location">
    <subcellularLocation>
        <location evidence="9">Cell membrane</location>
        <topology evidence="9">Multi-pass membrane protein</topology>
    </subcellularLocation>
    <subcellularLocation>
        <location evidence="1">Membrane</location>
        <topology evidence="1">Multi-pass membrane protein</topology>
    </subcellularLocation>
</comment>
<accession>A0A0B0EPM1</accession>
<dbReference type="Pfam" id="PF00571">
    <property type="entry name" value="CBS"/>
    <property type="match status" value="2"/>
</dbReference>
<dbReference type="Proteomes" id="UP000030652">
    <property type="component" value="Unassembled WGS sequence"/>
</dbReference>
<evidence type="ECO:0000313" key="12">
    <source>
        <dbReference type="Proteomes" id="UP000030652"/>
    </source>
</evidence>
<sequence>MSTHENLLAVMKKFIENDYQAAARIMEDVEESQAVDVLKTLPSKLSVKVISSLQPNFLISLLSKLPANLFDEIISNLDPQKISDIILGLPDELRKSFLDKISEKNKRHVQELLTFPEDSAGRLMTKDYVAFHSHMKVRDAISKIKTTTGKRASAYTYIVDDEHRLVGVLSMYNLIKASGESNLESIMKRGVYTVDCFTERQKIVDELKQYRYSTAPVVDSQNHMLGIIRAERLIGQGQQNVAGDIQKMVGVSAEERTFSSVWFSLRKRLPWLHVNLATAFAAAGVVAIFEDIIHQITVLAVFLPVVAGQGGNSGAQTLAVVMRGLVMREIPKGRFKKLILKEGLVGCINGVVIGIVTGLIAWLWRGNPFLGIVIGMGMIVNLIAAGLSGAAIPIAMKKLGADPAQSSSIILTTVTDVVGFFSFLSFAVLFQKHLL</sequence>
<keyword evidence="7 9" id="KW-0472">Membrane</keyword>
<comment type="similarity">
    <text evidence="2 9">Belongs to the SLC41A transporter family.</text>
</comment>
<evidence type="ECO:0000256" key="6">
    <source>
        <dbReference type="ARBA" id="ARBA00022989"/>
    </source>
</evidence>
<comment type="caution">
    <text evidence="9">Lacks conserved residue(s) required for the propagation of feature annotation.</text>
</comment>
<keyword evidence="3 9" id="KW-0813">Transport</keyword>
<dbReference type="Gene3D" id="1.10.357.20">
    <property type="entry name" value="SLC41 divalent cation transporters, integral membrane domain"/>
    <property type="match status" value="1"/>
</dbReference>
<keyword evidence="5 9" id="KW-0460">Magnesium</keyword>
<gene>
    <name evidence="11" type="ORF">SCABRO_01638</name>
</gene>
<dbReference type="InterPro" id="IPR006669">
    <property type="entry name" value="MgtE_transporter"/>
</dbReference>
<dbReference type="PANTHER" id="PTHR41394:SF5">
    <property type="entry name" value="SLC41A_MGTE INTEGRAL MEMBRANE DOMAIN-CONTAINING PROTEIN"/>
    <property type="match status" value="1"/>
</dbReference>
<dbReference type="NCBIfam" id="TIGR00400">
    <property type="entry name" value="mgtE"/>
    <property type="match status" value="1"/>
</dbReference>
<evidence type="ECO:0000256" key="7">
    <source>
        <dbReference type="ARBA" id="ARBA00023136"/>
    </source>
</evidence>
<keyword evidence="9" id="KW-1003">Cell membrane</keyword>
<dbReference type="SUPFAM" id="SSF54631">
    <property type="entry name" value="CBS-domain pair"/>
    <property type="match status" value="1"/>
</dbReference>
<protein>
    <recommendedName>
        <fullName evidence="9">Magnesium transporter MgtE</fullName>
    </recommendedName>
</protein>
<dbReference type="InterPro" id="IPR038076">
    <property type="entry name" value="MgtE_N_sf"/>
</dbReference>
<name>A0A0B0EPM1_9BACT</name>
<feature type="transmembrane region" description="Helical" evidence="9">
    <location>
        <begin position="343"/>
        <end position="364"/>
    </location>
</feature>
<evidence type="ECO:0000256" key="5">
    <source>
        <dbReference type="ARBA" id="ARBA00022842"/>
    </source>
</evidence>
<evidence type="ECO:0000256" key="2">
    <source>
        <dbReference type="ARBA" id="ARBA00009749"/>
    </source>
</evidence>
<evidence type="ECO:0000313" key="11">
    <source>
        <dbReference type="EMBL" id="KHE92605.1"/>
    </source>
</evidence>
<evidence type="ECO:0000256" key="1">
    <source>
        <dbReference type="ARBA" id="ARBA00004141"/>
    </source>
</evidence>
<proteinExistence type="inferred from homology"/>
<comment type="subunit">
    <text evidence="9">Homodimer.</text>
</comment>
<dbReference type="InterPro" id="IPR036739">
    <property type="entry name" value="SLC41_membr_dom_sf"/>
</dbReference>
<dbReference type="AlphaFoldDB" id="A0A0B0EPM1"/>
<comment type="function">
    <text evidence="9">Acts as a magnesium transporter.</text>
</comment>
<dbReference type="InterPro" id="IPR006668">
    <property type="entry name" value="Mg_transptr_MgtE_intracell_dom"/>
</dbReference>
<feature type="transmembrane region" description="Helical" evidence="9">
    <location>
        <begin position="370"/>
        <end position="396"/>
    </location>
</feature>
<evidence type="ECO:0000259" key="10">
    <source>
        <dbReference type="PROSITE" id="PS51371"/>
    </source>
</evidence>
<dbReference type="SUPFAM" id="SSF161093">
    <property type="entry name" value="MgtE membrane domain-like"/>
    <property type="match status" value="1"/>
</dbReference>
<dbReference type="SMART" id="SM00116">
    <property type="entry name" value="CBS"/>
    <property type="match status" value="2"/>
</dbReference>
<keyword evidence="8" id="KW-0129">CBS domain</keyword>
<dbReference type="PANTHER" id="PTHR41394">
    <property type="entry name" value="MAGNESIUM TRANSPORTER MGTE"/>
    <property type="match status" value="1"/>
</dbReference>
<comment type="caution">
    <text evidence="11">The sequence shown here is derived from an EMBL/GenBank/DDBJ whole genome shotgun (WGS) entry which is preliminary data.</text>
</comment>
<dbReference type="GO" id="GO:0015095">
    <property type="term" value="F:magnesium ion transmembrane transporter activity"/>
    <property type="evidence" value="ECO:0007669"/>
    <property type="project" value="UniProtKB-UniRule"/>
</dbReference>
<keyword evidence="9" id="KW-0479">Metal-binding</keyword>
<dbReference type="Gene3D" id="1.25.60.10">
    <property type="entry name" value="MgtE N-terminal domain-like"/>
    <property type="match status" value="1"/>
</dbReference>
<dbReference type="InterPro" id="IPR046342">
    <property type="entry name" value="CBS_dom_sf"/>
</dbReference>
<evidence type="ECO:0000256" key="4">
    <source>
        <dbReference type="ARBA" id="ARBA00022692"/>
    </source>
</evidence>
<dbReference type="eggNOG" id="COG2239">
    <property type="taxonomic scope" value="Bacteria"/>
</dbReference>
<keyword evidence="4 9" id="KW-0812">Transmembrane</keyword>
<dbReference type="EMBL" id="JRYO01000115">
    <property type="protein sequence ID" value="KHE92605.1"/>
    <property type="molecule type" value="Genomic_DNA"/>
</dbReference>
<reference evidence="11 12" key="1">
    <citation type="submission" date="2014-10" db="EMBL/GenBank/DDBJ databases">
        <title>Draft genome of anammox bacterium scalindua brodae, obtained using differential coverage binning of sequence data from two enrichment reactors.</title>
        <authorList>
            <person name="Speth D.R."/>
            <person name="Russ L."/>
            <person name="Kartal B."/>
            <person name="Op den Camp H.J."/>
            <person name="Dutilh B.E."/>
            <person name="Jetten M.S."/>
        </authorList>
    </citation>
    <scope>NUCLEOTIDE SEQUENCE [LARGE SCALE GENOMIC DNA]</scope>
    <source>
        <strain evidence="11">RU1</strain>
    </source>
</reference>
<dbReference type="Gene3D" id="3.10.580.10">
    <property type="entry name" value="CBS-domain"/>
    <property type="match status" value="1"/>
</dbReference>
<feature type="transmembrane region" description="Helical" evidence="9">
    <location>
        <begin position="408"/>
        <end position="430"/>
    </location>
</feature>
<evidence type="ECO:0000256" key="8">
    <source>
        <dbReference type="PROSITE-ProRule" id="PRU00703"/>
    </source>
</evidence>
<dbReference type="GO" id="GO:0005886">
    <property type="term" value="C:plasma membrane"/>
    <property type="evidence" value="ECO:0007669"/>
    <property type="project" value="UniProtKB-SubCell"/>
</dbReference>
<dbReference type="InterPro" id="IPR006667">
    <property type="entry name" value="SLC41_membr_dom"/>
</dbReference>